<evidence type="ECO:0000259" key="4">
    <source>
        <dbReference type="PROSITE" id="PS50822"/>
    </source>
</evidence>
<proteinExistence type="inferred from homology"/>
<feature type="domain" description="Piwi" evidence="4">
    <location>
        <begin position="633"/>
        <end position="933"/>
    </location>
</feature>
<dbReference type="RefSeq" id="XP_017770153.1">
    <property type="nucleotide sequence ID" value="XM_017914664.1"/>
</dbReference>
<protein>
    <submittedName>
        <fullName evidence="6">Protein aubergine isoform X1</fullName>
    </submittedName>
</protein>
<gene>
    <name evidence="6" type="primary">LOC108557925</name>
</gene>
<dbReference type="SUPFAM" id="SSF101690">
    <property type="entry name" value="PAZ domain"/>
    <property type="match status" value="1"/>
</dbReference>
<reference evidence="6" key="1">
    <citation type="submission" date="2025-08" db="UniProtKB">
        <authorList>
            <consortium name="RefSeq"/>
        </authorList>
    </citation>
    <scope>IDENTIFICATION</scope>
    <source>
        <tissue evidence="6">Whole Larva</tissue>
    </source>
</reference>
<dbReference type="Pfam" id="PF02171">
    <property type="entry name" value="Piwi"/>
    <property type="match status" value="1"/>
</dbReference>
<keyword evidence="5" id="KW-1185">Reference proteome</keyword>
<dbReference type="SMART" id="SM00950">
    <property type="entry name" value="Piwi"/>
    <property type="match status" value="1"/>
</dbReference>
<dbReference type="PROSITE" id="PS50822">
    <property type="entry name" value="PIWI"/>
    <property type="match status" value="1"/>
</dbReference>
<dbReference type="SMART" id="SM00949">
    <property type="entry name" value="PAZ"/>
    <property type="match status" value="1"/>
</dbReference>
<dbReference type="Gene3D" id="2.170.260.10">
    <property type="entry name" value="paz domain"/>
    <property type="match status" value="1"/>
</dbReference>
<sequence>MRIYMSGFSRGRGKSPRGRYRPENPTQTPQPPRGGHRGPPTQFQPQPPMGAWSQRPQIAPQAVPAMPRPQSSQMSRAPQPQTVYPARAPQPQGAWAARSQAPQQYEPPQREIRRDYEEPASAVSQAAGDVTSSAPQAIDEARPGAGGDASVQYSGRGGIRGQRVIVNDYNVVTKPATCQTKQGTTGRTIMVSANYFDLLSKPNWCIYQYRVDFAPEEELTSVRKSLFRTAVKDFLFGYLFDGTVLYAPNRLSQEFLELFVINAATNNSKTRITLKLVGDVVQGDHHYLQLFNIIVRKCMTHLNLQLVGRNYFDPGEKSSMEQMEIWPGYITSIRQHEKKILMCCEITHKVMQFQTALDVWSECLNVRNRNPLEEYKKRIIGCVVLTDYNNKTYRISDVDEQQTPADGFLKKDGTKITYAQYFAERYRRKVTNMRQPILVHKSKGREIRAGMSEFIYLVPELCRMTGLTERQRQNFTLMKNLANYTRVTPNERIRKTLQFSERIRNNANAMEEIKQWDFKLARNIIEFPARVLPAEKVIFNNHAYLSSGGKVDWTNDLKTHKMFIDKPLNNWVIMFTKYDDNNTRAFVNTLKKVSSDMAWKIGNPTYCLVNGDDGASYVQKIKAYIQERPNTQLIVCILSNNRSDRYSAIKKECILKLEIPSQVVLSKNITPKQKAGGSSSPPGGSLSVVSKVAVQLNAKLGGSPWTVLIPLKHLMVIGYDVCHDPNDKSKSIGAIVASMDTHLSRYCSNTTKHTSGQELSSNIAINCIAFVQRYKVLHNILPERIVLFRDGVGDGQLHYVLEHEIVRLKTDLEQFYKENNQVLKLAFIVVSKRINTRIFNNEKNPDAGTVVDSCITLPQRYDFFLVSQCVHQGTVTPTSYNIIYDTAGLSADKLQLLSYKLTHMYYNWSGTVRVPAPCQYAHKLAFLTAQSLRDVYRGVKMDNLLYFL</sequence>
<dbReference type="SUPFAM" id="SSF53098">
    <property type="entry name" value="Ribonuclease H-like"/>
    <property type="match status" value="1"/>
</dbReference>
<dbReference type="InterPro" id="IPR003165">
    <property type="entry name" value="Piwi"/>
</dbReference>
<dbReference type="PANTHER" id="PTHR22891">
    <property type="entry name" value="EUKARYOTIC TRANSLATION INITIATION FACTOR 2C"/>
    <property type="match status" value="1"/>
</dbReference>
<evidence type="ECO:0000259" key="3">
    <source>
        <dbReference type="PROSITE" id="PS50821"/>
    </source>
</evidence>
<dbReference type="GeneID" id="108557925"/>
<evidence type="ECO:0000256" key="1">
    <source>
        <dbReference type="RuleBase" id="RU361178"/>
    </source>
</evidence>
<dbReference type="Gene3D" id="3.30.420.10">
    <property type="entry name" value="Ribonuclease H-like superfamily/Ribonuclease H"/>
    <property type="match status" value="1"/>
</dbReference>
<dbReference type="Pfam" id="PF02170">
    <property type="entry name" value="PAZ"/>
    <property type="match status" value="1"/>
</dbReference>
<dbReference type="PROSITE" id="PS50821">
    <property type="entry name" value="PAZ"/>
    <property type="match status" value="1"/>
</dbReference>
<dbReference type="Gene3D" id="3.40.50.2300">
    <property type="match status" value="1"/>
</dbReference>
<feature type="compositionally biased region" description="Basic and acidic residues" evidence="2">
    <location>
        <begin position="108"/>
        <end position="117"/>
    </location>
</feature>
<dbReference type="CDD" id="cd04658">
    <property type="entry name" value="Piwi_piwi-like_Euk"/>
    <property type="match status" value="1"/>
</dbReference>
<name>A0ABM1M6F3_NICVS</name>
<dbReference type="CDD" id="cd02845">
    <property type="entry name" value="PAZ_piwi_like"/>
    <property type="match status" value="1"/>
</dbReference>
<comment type="similarity">
    <text evidence="1">Belongs to the argonaute family.</text>
</comment>
<organism evidence="5 6">
    <name type="scientific">Nicrophorus vespilloides</name>
    <name type="common">Boreal carrion beetle</name>
    <dbReference type="NCBI Taxonomy" id="110193"/>
    <lineage>
        <taxon>Eukaryota</taxon>
        <taxon>Metazoa</taxon>
        <taxon>Ecdysozoa</taxon>
        <taxon>Arthropoda</taxon>
        <taxon>Hexapoda</taxon>
        <taxon>Insecta</taxon>
        <taxon>Pterygota</taxon>
        <taxon>Neoptera</taxon>
        <taxon>Endopterygota</taxon>
        <taxon>Coleoptera</taxon>
        <taxon>Polyphaga</taxon>
        <taxon>Staphyliniformia</taxon>
        <taxon>Silphidae</taxon>
        <taxon>Nicrophorinae</taxon>
        <taxon>Nicrophorus</taxon>
    </lineage>
</organism>
<dbReference type="Proteomes" id="UP000695000">
    <property type="component" value="Unplaced"/>
</dbReference>
<dbReference type="InterPro" id="IPR003100">
    <property type="entry name" value="PAZ_dom"/>
</dbReference>
<accession>A0ABM1M6F3</accession>
<dbReference type="InterPro" id="IPR036085">
    <property type="entry name" value="PAZ_dom_sf"/>
</dbReference>
<dbReference type="InterPro" id="IPR012337">
    <property type="entry name" value="RNaseH-like_sf"/>
</dbReference>
<feature type="region of interest" description="Disordered" evidence="2">
    <location>
        <begin position="1"/>
        <end position="150"/>
    </location>
</feature>
<feature type="domain" description="PAZ" evidence="3">
    <location>
        <begin position="355"/>
        <end position="466"/>
    </location>
</feature>
<feature type="compositionally biased region" description="Polar residues" evidence="2">
    <location>
        <begin position="69"/>
        <end position="82"/>
    </location>
</feature>
<evidence type="ECO:0000256" key="2">
    <source>
        <dbReference type="SAM" id="MobiDB-lite"/>
    </source>
</evidence>
<dbReference type="InterPro" id="IPR036397">
    <property type="entry name" value="RNaseH_sf"/>
</dbReference>
<evidence type="ECO:0000313" key="6">
    <source>
        <dbReference type="RefSeq" id="XP_017770153.1"/>
    </source>
</evidence>
<evidence type="ECO:0000313" key="5">
    <source>
        <dbReference type="Proteomes" id="UP000695000"/>
    </source>
</evidence>
<dbReference type="Pfam" id="PF23278">
    <property type="entry name" value="Piwi_N"/>
    <property type="match status" value="1"/>
</dbReference>